<feature type="domain" description="NADP-dependent oxidoreductase" evidence="7">
    <location>
        <begin position="20"/>
        <end position="263"/>
    </location>
</feature>
<reference evidence="8 9" key="1">
    <citation type="submission" date="2014-04" db="EMBL/GenBank/DDBJ databases">
        <authorList>
            <consortium name="DOE Joint Genome Institute"/>
            <person name="Kuo A."/>
            <person name="Kohler A."/>
            <person name="Jargeat P."/>
            <person name="Nagy L.G."/>
            <person name="Floudas D."/>
            <person name="Copeland A."/>
            <person name="Barry K.W."/>
            <person name="Cichocki N."/>
            <person name="Veneault-Fourrey C."/>
            <person name="LaButti K."/>
            <person name="Lindquist E.A."/>
            <person name="Lipzen A."/>
            <person name="Lundell T."/>
            <person name="Morin E."/>
            <person name="Murat C."/>
            <person name="Sun H."/>
            <person name="Tunlid A."/>
            <person name="Henrissat B."/>
            <person name="Grigoriev I.V."/>
            <person name="Hibbett D.S."/>
            <person name="Martin F."/>
            <person name="Nordberg H.P."/>
            <person name="Cantor M.N."/>
            <person name="Hua S.X."/>
        </authorList>
    </citation>
    <scope>NUCLEOTIDE SEQUENCE [LARGE SCALE GENOMIC DNA]</scope>
    <source>
        <strain evidence="8 9">Ve08.2h10</strain>
    </source>
</reference>
<dbReference type="InterPro" id="IPR036812">
    <property type="entry name" value="NAD(P)_OxRdtase_dom_sf"/>
</dbReference>
<organism evidence="8 9">
    <name type="scientific">Paxillus rubicundulus Ve08.2h10</name>
    <dbReference type="NCBI Taxonomy" id="930991"/>
    <lineage>
        <taxon>Eukaryota</taxon>
        <taxon>Fungi</taxon>
        <taxon>Dikarya</taxon>
        <taxon>Basidiomycota</taxon>
        <taxon>Agaricomycotina</taxon>
        <taxon>Agaricomycetes</taxon>
        <taxon>Agaricomycetidae</taxon>
        <taxon>Boletales</taxon>
        <taxon>Paxilineae</taxon>
        <taxon>Paxillaceae</taxon>
        <taxon>Paxillus</taxon>
    </lineage>
</organism>
<dbReference type="HOGENOM" id="CLU_023205_0_3_1"/>
<evidence type="ECO:0000256" key="2">
    <source>
        <dbReference type="ARBA" id="ARBA00022857"/>
    </source>
</evidence>
<keyword evidence="3" id="KW-0560">Oxidoreductase</keyword>
<dbReference type="PANTHER" id="PTHR43827">
    <property type="entry name" value="2,5-DIKETO-D-GLUCONIC ACID REDUCTASE"/>
    <property type="match status" value="1"/>
</dbReference>
<dbReference type="InterPro" id="IPR020471">
    <property type="entry name" value="AKR"/>
</dbReference>
<dbReference type="PANTHER" id="PTHR43827:SF3">
    <property type="entry name" value="NADP-DEPENDENT OXIDOREDUCTASE DOMAIN-CONTAINING PROTEIN"/>
    <property type="match status" value="1"/>
</dbReference>
<evidence type="ECO:0000256" key="3">
    <source>
        <dbReference type="ARBA" id="ARBA00023002"/>
    </source>
</evidence>
<evidence type="ECO:0000256" key="4">
    <source>
        <dbReference type="PIRSR" id="PIRSR000097-1"/>
    </source>
</evidence>
<dbReference type="Gene3D" id="3.20.20.100">
    <property type="entry name" value="NADP-dependent oxidoreductase domain"/>
    <property type="match status" value="1"/>
</dbReference>
<proteinExistence type="inferred from homology"/>
<dbReference type="OrthoDB" id="416253at2759"/>
<reference evidence="9" key="2">
    <citation type="submission" date="2015-01" db="EMBL/GenBank/DDBJ databases">
        <title>Evolutionary Origins and Diversification of the Mycorrhizal Mutualists.</title>
        <authorList>
            <consortium name="DOE Joint Genome Institute"/>
            <consortium name="Mycorrhizal Genomics Consortium"/>
            <person name="Kohler A."/>
            <person name="Kuo A."/>
            <person name="Nagy L.G."/>
            <person name="Floudas D."/>
            <person name="Copeland A."/>
            <person name="Barry K.W."/>
            <person name="Cichocki N."/>
            <person name="Veneault-Fourrey C."/>
            <person name="LaButti K."/>
            <person name="Lindquist E.A."/>
            <person name="Lipzen A."/>
            <person name="Lundell T."/>
            <person name="Morin E."/>
            <person name="Murat C."/>
            <person name="Riley R."/>
            <person name="Ohm R."/>
            <person name="Sun H."/>
            <person name="Tunlid A."/>
            <person name="Henrissat B."/>
            <person name="Grigoriev I.V."/>
            <person name="Hibbett D.S."/>
            <person name="Martin F."/>
        </authorList>
    </citation>
    <scope>NUCLEOTIDE SEQUENCE [LARGE SCALE GENOMIC DNA]</scope>
    <source>
        <strain evidence="9">Ve08.2h10</strain>
    </source>
</reference>
<dbReference type="SUPFAM" id="SSF51430">
    <property type="entry name" value="NAD(P)-linked oxidoreductase"/>
    <property type="match status" value="1"/>
</dbReference>
<dbReference type="InterPro" id="IPR018170">
    <property type="entry name" value="Aldo/ket_reductase_CS"/>
</dbReference>
<dbReference type="InterPro" id="IPR023210">
    <property type="entry name" value="NADP_OxRdtase_dom"/>
</dbReference>
<feature type="binding site" evidence="5">
    <location>
        <position position="106"/>
    </location>
    <ligand>
        <name>substrate</name>
    </ligand>
</feature>
<dbReference type="InParanoid" id="A0A0D0DMX9"/>
<dbReference type="Pfam" id="PF00248">
    <property type="entry name" value="Aldo_ket_red"/>
    <property type="match status" value="1"/>
</dbReference>
<dbReference type="AlphaFoldDB" id="A0A0D0DMX9"/>
<dbReference type="PIRSF" id="PIRSF000097">
    <property type="entry name" value="AKR"/>
    <property type="match status" value="1"/>
</dbReference>
<protein>
    <recommendedName>
        <fullName evidence="7">NADP-dependent oxidoreductase domain-containing protein</fullName>
    </recommendedName>
</protein>
<dbReference type="PROSITE" id="PS00062">
    <property type="entry name" value="ALDOKETO_REDUCTASE_2"/>
    <property type="match status" value="1"/>
</dbReference>
<dbReference type="InterPro" id="IPR044494">
    <property type="entry name" value="AKR3C2/3"/>
</dbReference>
<accession>A0A0D0DMX9</accession>
<dbReference type="PRINTS" id="PR00069">
    <property type="entry name" value="ALDKETRDTASE"/>
</dbReference>
<feature type="active site" description="Proton donor" evidence="4">
    <location>
        <position position="51"/>
    </location>
</feature>
<name>A0A0D0DMX9_9AGAM</name>
<dbReference type="CDD" id="cd19120">
    <property type="entry name" value="AKR_AKR3C2-3"/>
    <property type="match status" value="1"/>
</dbReference>
<gene>
    <name evidence="8" type="ORF">PAXRUDRAFT_821886</name>
</gene>
<evidence type="ECO:0000313" key="9">
    <source>
        <dbReference type="Proteomes" id="UP000054538"/>
    </source>
</evidence>
<dbReference type="Proteomes" id="UP000054538">
    <property type="component" value="Unassembled WGS sequence"/>
</dbReference>
<keyword evidence="2" id="KW-0521">NADP</keyword>
<sequence length="311" mass="34135">MPFGTVKLLDGHELPAIAFGTGTALMSKDATDYVEQALNSGFSHIDTAAYYQTEKYIGIALKETALPRSSIYITTKYSSGDITVRESMRNSLHDLALTFVDLYLVHFPRILDDFESGWREFESLKEDGLTKSIGVSNFSQEQLQRIVKIAREKPVVNQIELHPYNYAEKKDLLEYCAKQGIVVEAYSSLNSITKNPGGPVDAVVNAAAKRIGATPNQVIFAWVRSKGAVIVTTSRSKERLQEYLAVPDLPPLTPEEIAAIDEAGAQGPPAASLMTTCRRYTSIPKSLFILVVIVLAALQLYSSAGRISDVL</sequence>
<dbReference type="STRING" id="930991.A0A0D0DMX9"/>
<evidence type="ECO:0000256" key="5">
    <source>
        <dbReference type="PIRSR" id="PIRSR000097-2"/>
    </source>
</evidence>
<feature type="site" description="Lowers pKa of active site Tyr" evidence="6">
    <location>
        <position position="76"/>
    </location>
</feature>
<comment type="similarity">
    <text evidence="1">Belongs to the aldo/keto reductase family.</text>
</comment>
<evidence type="ECO:0000256" key="6">
    <source>
        <dbReference type="PIRSR" id="PIRSR000097-3"/>
    </source>
</evidence>
<evidence type="ECO:0000256" key="1">
    <source>
        <dbReference type="ARBA" id="ARBA00007905"/>
    </source>
</evidence>
<evidence type="ECO:0000313" key="8">
    <source>
        <dbReference type="EMBL" id="KIL00188.1"/>
    </source>
</evidence>
<dbReference type="EMBL" id="KN824839">
    <property type="protein sequence ID" value="KIL00188.1"/>
    <property type="molecule type" value="Genomic_DNA"/>
</dbReference>
<keyword evidence="9" id="KW-1185">Reference proteome</keyword>
<dbReference type="FunFam" id="3.20.20.100:FF:000002">
    <property type="entry name" value="2,5-diketo-D-gluconic acid reductase A"/>
    <property type="match status" value="1"/>
</dbReference>
<dbReference type="GO" id="GO:0016616">
    <property type="term" value="F:oxidoreductase activity, acting on the CH-OH group of donors, NAD or NADP as acceptor"/>
    <property type="evidence" value="ECO:0007669"/>
    <property type="project" value="UniProtKB-ARBA"/>
</dbReference>
<dbReference type="GO" id="GO:0016652">
    <property type="term" value="F:oxidoreductase activity, acting on NAD(P)H as acceptor"/>
    <property type="evidence" value="ECO:0007669"/>
    <property type="project" value="InterPro"/>
</dbReference>
<evidence type="ECO:0000259" key="7">
    <source>
        <dbReference type="Pfam" id="PF00248"/>
    </source>
</evidence>